<proteinExistence type="predicted"/>
<accession>A0A6I4ITE7</accession>
<dbReference type="InterPro" id="IPR036271">
    <property type="entry name" value="Tet_transcr_reg_TetR-rel_C_sf"/>
</dbReference>
<evidence type="ECO:0000256" key="1">
    <source>
        <dbReference type="ARBA" id="ARBA00023015"/>
    </source>
</evidence>
<evidence type="ECO:0000313" key="7">
    <source>
        <dbReference type="Proteomes" id="UP000431264"/>
    </source>
</evidence>
<dbReference type="InterPro" id="IPR009057">
    <property type="entry name" value="Homeodomain-like_sf"/>
</dbReference>
<comment type="caution">
    <text evidence="6">The sequence shown here is derived from an EMBL/GenBank/DDBJ whole genome shotgun (WGS) entry which is preliminary data.</text>
</comment>
<dbReference type="InterPro" id="IPR050624">
    <property type="entry name" value="HTH-type_Tx_Regulator"/>
</dbReference>
<feature type="domain" description="HTH tetR-type" evidence="5">
    <location>
        <begin position="1"/>
        <end position="59"/>
    </location>
</feature>
<dbReference type="Proteomes" id="UP000431264">
    <property type="component" value="Unassembled WGS sequence"/>
</dbReference>
<dbReference type="Gene3D" id="1.10.10.60">
    <property type="entry name" value="Homeodomain-like"/>
    <property type="match status" value="1"/>
</dbReference>
<dbReference type="FunFam" id="1.10.10.60:FF:000141">
    <property type="entry name" value="TetR family transcriptional regulator"/>
    <property type="match status" value="1"/>
</dbReference>
<dbReference type="Gene3D" id="1.10.357.10">
    <property type="entry name" value="Tetracycline Repressor, domain 2"/>
    <property type="match status" value="1"/>
</dbReference>
<name>A0A6I4ITE7_9FLAO</name>
<dbReference type="PANTHER" id="PTHR43479">
    <property type="entry name" value="ACREF/ENVCD OPERON REPRESSOR-RELATED"/>
    <property type="match status" value="1"/>
</dbReference>
<evidence type="ECO:0000259" key="5">
    <source>
        <dbReference type="PROSITE" id="PS50977"/>
    </source>
</evidence>
<dbReference type="SUPFAM" id="SSF46689">
    <property type="entry name" value="Homeodomain-like"/>
    <property type="match status" value="1"/>
</dbReference>
<feature type="DNA-binding region" description="H-T-H motif" evidence="4">
    <location>
        <begin position="22"/>
        <end position="41"/>
    </location>
</feature>
<evidence type="ECO:0000313" key="6">
    <source>
        <dbReference type="EMBL" id="MVO10134.1"/>
    </source>
</evidence>
<dbReference type="PANTHER" id="PTHR43479:SF11">
    <property type="entry name" value="ACREF_ENVCD OPERON REPRESSOR-RELATED"/>
    <property type="match status" value="1"/>
</dbReference>
<organism evidence="6 7">
    <name type="scientific">Flavobacterium profundi</name>
    <dbReference type="NCBI Taxonomy" id="1774945"/>
    <lineage>
        <taxon>Bacteria</taxon>
        <taxon>Pseudomonadati</taxon>
        <taxon>Bacteroidota</taxon>
        <taxon>Flavobacteriia</taxon>
        <taxon>Flavobacteriales</taxon>
        <taxon>Flavobacteriaceae</taxon>
        <taxon>Flavobacterium</taxon>
    </lineage>
</organism>
<keyword evidence="3" id="KW-0804">Transcription</keyword>
<dbReference type="InterPro" id="IPR001647">
    <property type="entry name" value="HTH_TetR"/>
</dbReference>
<dbReference type="RefSeq" id="WP_140998545.1">
    <property type="nucleotide sequence ID" value="NZ_VDCZ01000010.1"/>
</dbReference>
<keyword evidence="2 4" id="KW-0238">DNA-binding</keyword>
<dbReference type="PRINTS" id="PR00455">
    <property type="entry name" value="HTHTETR"/>
</dbReference>
<evidence type="ECO:0000256" key="4">
    <source>
        <dbReference type="PROSITE-ProRule" id="PRU00335"/>
    </source>
</evidence>
<dbReference type="OrthoDB" id="881297at2"/>
<keyword evidence="7" id="KW-1185">Reference proteome</keyword>
<sequence length="198" mass="22746">MKDQILEKATEMFLTLGFKSVTMDDIASEMGISKKTIYQHFSNKDSLIKATTSNLFERISCGIDEIILANKNPIEELFAIKDFVVQNLKDENTSPIYQLQKYYPRIHKALTIKQFDKMGNCVVDNLEKGIALGLFRSEINKDLISRFYFAGMTSIKDAEIFDPKKFSPREVQLNYLEYHLRGICTAKGIEILNKLITK</sequence>
<dbReference type="PROSITE" id="PS50977">
    <property type="entry name" value="HTH_TETR_2"/>
    <property type="match status" value="1"/>
</dbReference>
<dbReference type="Pfam" id="PF00440">
    <property type="entry name" value="TetR_N"/>
    <property type="match status" value="1"/>
</dbReference>
<dbReference type="AlphaFoldDB" id="A0A6I4ITE7"/>
<gene>
    <name evidence="6" type="ORF">GOQ30_13260</name>
</gene>
<dbReference type="GO" id="GO:0003677">
    <property type="term" value="F:DNA binding"/>
    <property type="evidence" value="ECO:0007669"/>
    <property type="project" value="UniProtKB-UniRule"/>
</dbReference>
<evidence type="ECO:0000256" key="2">
    <source>
        <dbReference type="ARBA" id="ARBA00023125"/>
    </source>
</evidence>
<evidence type="ECO:0000256" key="3">
    <source>
        <dbReference type="ARBA" id="ARBA00023163"/>
    </source>
</evidence>
<dbReference type="EMBL" id="WQLW01000010">
    <property type="protein sequence ID" value="MVO10134.1"/>
    <property type="molecule type" value="Genomic_DNA"/>
</dbReference>
<reference evidence="7" key="1">
    <citation type="submission" date="2019-05" db="EMBL/GenBank/DDBJ databases">
        <title>Flavobacterium profundi sp. nov., isolated from a deep-sea seamount.</title>
        <authorList>
            <person name="Zhang D.-C."/>
        </authorList>
    </citation>
    <scope>NUCLEOTIDE SEQUENCE [LARGE SCALE GENOMIC DNA]</scope>
    <source>
        <strain evidence="7">TP390</strain>
    </source>
</reference>
<protein>
    <submittedName>
        <fullName evidence="6">TetR family transcriptional regulator</fullName>
    </submittedName>
</protein>
<dbReference type="SUPFAM" id="SSF48498">
    <property type="entry name" value="Tetracyclin repressor-like, C-terminal domain"/>
    <property type="match status" value="1"/>
</dbReference>
<keyword evidence="1" id="KW-0805">Transcription regulation</keyword>